<evidence type="ECO:0000313" key="2">
    <source>
        <dbReference type="Proteomes" id="UP000548867"/>
    </source>
</evidence>
<reference evidence="1 2" key="1">
    <citation type="submission" date="2020-08" db="EMBL/GenBank/DDBJ databases">
        <title>Genomic Encyclopedia of Type Strains, Phase IV (KMG-IV): sequencing the most valuable type-strain genomes for metagenomic binning, comparative biology and taxonomic classification.</title>
        <authorList>
            <person name="Goeker M."/>
        </authorList>
    </citation>
    <scope>NUCLEOTIDE SEQUENCE [LARGE SCALE GENOMIC DNA]</scope>
    <source>
        <strain evidence="1 2">DSM 27057</strain>
    </source>
</reference>
<accession>A0A7W6CEI5</accession>
<protein>
    <submittedName>
        <fullName evidence="1">Uncharacterized protein</fullName>
    </submittedName>
</protein>
<organism evidence="1 2">
    <name type="scientific">Novosphingobium sediminicola</name>
    <dbReference type="NCBI Taxonomy" id="563162"/>
    <lineage>
        <taxon>Bacteria</taxon>
        <taxon>Pseudomonadati</taxon>
        <taxon>Pseudomonadota</taxon>
        <taxon>Alphaproteobacteria</taxon>
        <taxon>Sphingomonadales</taxon>
        <taxon>Sphingomonadaceae</taxon>
        <taxon>Novosphingobium</taxon>
    </lineage>
</organism>
<dbReference type="AlphaFoldDB" id="A0A7W6CEI5"/>
<evidence type="ECO:0000313" key="1">
    <source>
        <dbReference type="EMBL" id="MBB3955081.1"/>
    </source>
</evidence>
<dbReference type="Proteomes" id="UP000548867">
    <property type="component" value="Unassembled WGS sequence"/>
</dbReference>
<keyword evidence="2" id="KW-1185">Reference proteome</keyword>
<proteinExistence type="predicted"/>
<dbReference type="EMBL" id="JACIDX010000007">
    <property type="protein sequence ID" value="MBB3955081.1"/>
    <property type="molecule type" value="Genomic_DNA"/>
</dbReference>
<name>A0A7W6CEI5_9SPHN</name>
<sequence>MVRHVLVACICDFCGKTVYCRANYNPFHDLYEDGLPDGWEFIDPGDYKLISHTGDHCPECLNSFAEYINRCCIHWMRYVRFRGNKVPDYADNDTIGETGLP</sequence>
<gene>
    <name evidence="1" type="ORF">GGR38_002033</name>
</gene>
<comment type="caution">
    <text evidence="1">The sequence shown here is derived from an EMBL/GenBank/DDBJ whole genome shotgun (WGS) entry which is preliminary data.</text>
</comment>